<accession>A0A8T0GS84</accession>
<comment type="caution">
    <text evidence="2">The sequence shown here is derived from an EMBL/GenBank/DDBJ whole genome shotgun (WGS) entry which is preliminary data.</text>
</comment>
<name>A0A8T0GS84_CERPU</name>
<reference evidence="2" key="1">
    <citation type="submission" date="2020-06" db="EMBL/GenBank/DDBJ databases">
        <title>WGS assembly of Ceratodon purpureus strain R40.</title>
        <authorList>
            <person name="Carey S.B."/>
            <person name="Jenkins J."/>
            <person name="Shu S."/>
            <person name="Lovell J.T."/>
            <person name="Sreedasyam A."/>
            <person name="Maumus F."/>
            <person name="Tiley G.P."/>
            <person name="Fernandez-Pozo N."/>
            <person name="Barry K."/>
            <person name="Chen C."/>
            <person name="Wang M."/>
            <person name="Lipzen A."/>
            <person name="Daum C."/>
            <person name="Saski C.A."/>
            <person name="Payton A.C."/>
            <person name="Mcbreen J.C."/>
            <person name="Conrad R.E."/>
            <person name="Kollar L.M."/>
            <person name="Olsson S."/>
            <person name="Huttunen S."/>
            <person name="Landis J.B."/>
            <person name="Wickett N.J."/>
            <person name="Johnson M.G."/>
            <person name="Rensing S.A."/>
            <person name="Grimwood J."/>
            <person name="Schmutz J."/>
            <person name="Mcdaniel S.F."/>
        </authorList>
    </citation>
    <scope>NUCLEOTIDE SEQUENCE</scope>
    <source>
        <strain evidence="2">R40</strain>
    </source>
</reference>
<dbReference type="AlphaFoldDB" id="A0A8T0GS84"/>
<feature type="signal peptide" evidence="1">
    <location>
        <begin position="1"/>
        <end position="18"/>
    </location>
</feature>
<feature type="chain" id="PRO_5035770894" evidence="1">
    <location>
        <begin position="19"/>
        <end position="65"/>
    </location>
</feature>
<keyword evidence="3" id="KW-1185">Reference proteome</keyword>
<dbReference type="Proteomes" id="UP000822688">
    <property type="component" value="Chromosome 9"/>
</dbReference>
<evidence type="ECO:0000313" key="3">
    <source>
        <dbReference type="Proteomes" id="UP000822688"/>
    </source>
</evidence>
<proteinExistence type="predicted"/>
<protein>
    <submittedName>
        <fullName evidence="2">Uncharacterized protein</fullName>
    </submittedName>
</protein>
<keyword evidence="1" id="KW-0732">Signal</keyword>
<sequence>MPHFVGLVVILFWMKSHSRRGTMHQILSMTPSRERKCMLLCSPQIMQILRIASMSCLILLQVRNL</sequence>
<evidence type="ECO:0000256" key="1">
    <source>
        <dbReference type="SAM" id="SignalP"/>
    </source>
</evidence>
<evidence type="ECO:0000313" key="2">
    <source>
        <dbReference type="EMBL" id="KAG0561209.1"/>
    </source>
</evidence>
<dbReference type="EMBL" id="CM026430">
    <property type="protein sequence ID" value="KAG0561209.1"/>
    <property type="molecule type" value="Genomic_DNA"/>
</dbReference>
<organism evidence="2 3">
    <name type="scientific">Ceratodon purpureus</name>
    <name type="common">Fire moss</name>
    <name type="synonym">Dicranum purpureum</name>
    <dbReference type="NCBI Taxonomy" id="3225"/>
    <lineage>
        <taxon>Eukaryota</taxon>
        <taxon>Viridiplantae</taxon>
        <taxon>Streptophyta</taxon>
        <taxon>Embryophyta</taxon>
        <taxon>Bryophyta</taxon>
        <taxon>Bryophytina</taxon>
        <taxon>Bryopsida</taxon>
        <taxon>Dicranidae</taxon>
        <taxon>Pseudoditrichales</taxon>
        <taxon>Ditrichaceae</taxon>
        <taxon>Ceratodon</taxon>
    </lineage>
</organism>
<gene>
    <name evidence="2" type="ORF">KC19_9G045500</name>
</gene>